<comment type="caution">
    <text evidence="2">The sequence shown here is derived from an EMBL/GenBank/DDBJ whole genome shotgun (WGS) entry which is preliminary data.</text>
</comment>
<dbReference type="Pfam" id="PF05050">
    <property type="entry name" value="Methyltransf_21"/>
    <property type="match status" value="1"/>
</dbReference>
<dbReference type="NCBIfam" id="TIGR01444">
    <property type="entry name" value="fkbM_fam"/>
    <property type="match status" value="1"/>
</dbReference>
<accession>A0A0A1VR46</accession>
<dbReference type="Gene3D" id="3.40.50.150">
    <property type="entry name" value="Vaccinia Virus protein VP39"/>
    <property type="match status" value="1"/>
</dbReference>
<organism evidence="2 3">
    <name type="scientific">Microcystis aeruginosa NIES-44</name>
    <dbReference type="NCBI Taxonomy" id="449439"/>
    <lineage>
        <taxon>Bacteria</taxon>
        <taxon>Bacillati</taxon>
        <taxon>Cyanobacteriota</taxon>
        <taxon>Cyanophyceae</taxon>
        <taxon>Oscillatoriophycideae</taxon>
        <taxon>Chroococcales</taxon>
        <taxon>Microcystaceae</taxon>
        <taxon>Microcystis</taxon>
    </lineage>
</organism>
<dbReference type="AlphaFoldDB" id="A0A0A1VR46"/>
<dbReference type="InterPro" id="IPR006342">
    <property type="entry name" value="FkbM_mtfrase"/>
</dbReference>
<dbReference type="SUPFAM" id="SSF53335">
    <property type="entry name" value="S-adenosyl-L-methionine-dependent methyltransferases"/>
    <property type="match status" value="1"/>
</dbReference>
<dbReference type="Proteomes" id="UP000030321">
    <property type="component" value="Unassembled WGS sequence"/>
</dbReference>
<name>A0A0A1VR46_MICAE</name>
<dbReference type="PANTHER" id="PTHR36973">
    <property type="entry name" value="SLL1456 PROTEIN-RELATED"/>
    <property type="match status" value="1"/>
</dbReference>
<evidence type="ECO:0000259" key="1">
    <source>
        <dbReference type="Pfam" id="PF05050"/>
    </source>
</evidence>
<evidence type="ECO:0000313" key="2">
    <source>
        <dbReference type="EMBL" id="GAL92282.1"/>
    </source>
</evidence>
<proteinExistence type="predicted"/>
<sequence length="1020" mass="116703">MIASYQELQKKLSLSLQDLNSFADKFQESYDIIVSANEINENHGVGVLLKRIFPDTGRIVSLRTTNLYGGEHHFGVQNFCLDVRGCSYGEILVKIQNLFVYLKPKRVLVIPYFIEDFYVATAIKSLFQVPVCTYLMDDQNIYVRAVADGIVKQLIDSSDLILGISKPLCQAYSKKYERKIWFVPPLVESYLMPPEITAPDSMARGILIGNIWSQTWLENLRQLCRESQIKLDWYGNPNRQWLQFQEAELEQDGIFFKGYCSQDALIYYLRQAPFAIVPTASSENEQERPEFACLSLPSRIPFITAVANTPIIIVGREDSAAAQFVKEFDLGTVCDYKAQSLLAEIEKLRIESNQLRLRYSSQKLAKSLKADHFDDWLWRSLEQGKPIDNRFEQFEKNSLKCGVIVTASEVNQSHGTGALVRRIFPDDSEIISIRSDNHYGGEQQFGVLSFHLDHKKMSRPAIFQSILQTLGHHQVQKVFCVPYYASDILTSIAIKELFNVPLATYIMDDQNICVREIADDLMEEFLSKCSVRFATHPELRNAYENKYGYKFWLLPAIVPHRLINSEVAEVSRQRCQEKWGALLGSIWSPQWFQSLLESIQGAGIKLDWYGNSNYYWLKESAAELEKWGLYSQGLYPEEQLAQQLQAYPFVIVPTGTMDERDDRTELSRLSLPGRIIFNLATANTPVILLGSNKTSAANFINRFQIGVVCDYTPESLAAAVDYVLNPENQQRMRENAVKVAAKFSDQDINDWVWQSLEKEQAADDRFEAILPRSPIDAVPFIEPPVPKKIYKDYVPVYQVMRRLQGQGYQPDFVIDVGASHGIWSFTVSQLFPEARYLLIDPLTSQYEQFARDYFIGNIPMAELLEVAVSNQEGRLNLQVSADFYCSSLLNPADLRDYQPLAVVVTTIDRIAAEQQISGRGILKIDVQYAEHLVLEGAQAFLPQVDLIIAELSVIRYDEESLVISEMIHWLDRLGFRYYDETGEWRSPIDGTLLQKEIVFIRQDLLVPETNREINQFPSKP</sequence>
<dbReference type="Gene3D" id="3.40.50.2000">
    <property type="entry name" value="Glycogen Phosphorylase B"/>
    <property type="match status" value="2"/>
</dbReference>
<dbReference type="InterPro" id="IPR029063">
    <property type="entry name" value="SAM-dependent_MTases_sf"/>
</dbReference>
<dbReference type="GO" id="GO:0008171">
    <property type="term" value="F:O-methyltransferase activity"/>
    <property type="evidence" value="ECO:0007669"/>
    <property type="project" value="TreeGrafter"/>
</dbReference>
<dbReference type="EMBL" id="BBPA01000020">
    <property type="protein sequence ID" value="GAL92282.1"/>
    <property type="molecule type" value="Genomic_DNA"/>
</dbReference>
<feature type="domain" description="Methyltransferase FkbM" evidence="1">
    <location>
        <begin position="815"/>
        <end position="977"/>
    </location>
</feature>
<dbReference type="RefSeq" id="WP_045358067.1">
    <property type="nucleotide sequence ID" value="NZ_BBPA01000020.1"/>
</dbReference>
<gene>
    <name evidence="2" type="ORF">N44_00840</name>
</gene>
<dbReference type="InterPro" id="IPR053188">
    <property type="entry name" value="FkbM_Methyltransferase"/>
</dbReference>
<dbReference type="PANTHER" id="PTHR36973:SF4">
    <property type="entry name" value="NODULATION PROTEIN"/>
    <property type="match status" value="1"/>
</dbReference>
<dbReference type="SUPFAM" id="SSF53756">
    <property type="entry name" value="UDP-Glycosyltransferase/glycogen phosphorylase"/>
    <property type="match status" value="2"/>
</dbReference>
<evidence type="ECO:0000313" key="3">
    <source>
        <dbReference type="Proteomes" id="UP000030321"/>
    </source>
</evidence>
<protein>
    <recommendedName>
        <fullName evidence="1">Methyltransferase FkbM domain-containing protein</fullName>
    </recommendedName>
</protein>
<reference evidence="3" key="1">
    <citation type="journal article" date="2015" name="Genome">
        <title>Whole Genome Sequence of the Non-Microcystin-Producing Microcystis aeruginosa Strain NIES-44.</title>
        <authorList>
            <person name="Okano K."/>
            <person name="Miyata N."/>
            <person name="Ozaki Y."/>
        </authorList>
    </citation>
    <scope>NUCLEOTIDE SEQUENCE [LARGE SCALE GENOMIC DNA]</scope>
    <source>
        <strain evidence="3">NIES-44</strain>
    </source>
</reference>